<evidence type="ECO:0000313" key="2">
    <source>
        <dbReference type="Proteomes" id="UP000027265"/>
    </source>
</evidence>
<proteinExistence type="predicted"/>
<dbReference type="EMBL" id="KL197767">
    <property type="protein sequence ID" value="KDQ50058.1"/>
    <property type="molecule type" value="Genomic_DNA"/>
</dbReference>
<organism evidence="1 2">
    <name type="scientific">Jaapia argillacea MUCL 33604</name>
    <dbReference type="NCBI Taxonomy" id="933084"/>
    <lineage>
        <taxon>Eukaryota</taxon>
        <taxon>Fungi</taxon>
        <taxon>Dikarya</taxon>
        <taxon>Basidiomycota</taxon>
        <taxon>Agaricomycotina</taxon>
        <taxon>Agaricomycetes</taxon>
        <taxon>Agaricomycetidae</taxon>
        <taxon>Jaapiales</taxon>
        <taxon>Jaapiaceae</taxon>
        <taxon>Jaapia</taxon>
    </lineage>
</organism>
<dbReference type="InParanoid" id="A0A067P577"/>
<dbReference type="AlphaFoldDB" id="A0A067P577"/>
<name>A0A067P577_9AGAM</name>
<reference evidence="2" key="1">
    <citation type="journal article" date="2014" name="Proc. Natl. Acad. Sci. U.S.A.">
        <title>Extensive sampling of basidiomycete genomes demonstrates inadequacy of the white-rot/brown-rot paradigm for wood decay fungi.</title>
        <authorList>
            <person name="Riley R."/>
            <person name="Salamov A.A."/>
            <person name="Brown D.W."/>
            <person name="Nagy L.G."/>
            <person name="Floudas D."/>
            <person name="Held B.W."/>
            <person name="Levasseur A."/>
            <person name="Lombard V."/>
            <person name="Morin E."/>
            <person name="Otillar R."/>
            <person name="Lindquist E.A."/>
            <person name="Sun H."/>
            <person name="LaButti K.M."/>
            <person name="Schmutz J."/>
            <person name="Jabbour D."/>
            <person name="Luo H."/>
            <person name="Baker S.E."/>
            <person name="Pisabarro A.G."/>
            <person name="Walton J.D."/>
            <person name="Blanchette R.A."/>
            <person name="Henrissat B."/>
            <person name="Martin F."/>
            <person name="Cullen D."/>
            <person name="Hibbett D.S."/>
            <person name="Grigoriev I.V."/>
        </authorList>
    </citation>
    <scope>NUCLEOTIDE SEQUENCE [LARGE SCALE GENOMIC DNA]</scope>
    <source>
        <strain evidence="2">MUCL 33604</strain>
    </source>
</reference>
<evidence type="ECO:0000313" key="1">
    <source>
        <dbReference type="EMBL" id="KDQ50058.1"/>
    </source>
</evidence>
<gene>
    <name evidence="1" type="ORF">JAAARDRAFT_200300</name>
</gene>
<accession>A0A067P577</accession>
<keyword evidence="2" id="KW-1185">Reference proteome</keyword>
<sequence>MTFTPAQYEQFLRAVMQNTGRPTATHSTPTGGPEAVGGYNMSLDMLNTSLDTLNKSSSAWNMSLNVSGLGESDSSMLFGGMDQNFGPLGTVEAQIGASLYNPTPATPPASHSPYGNAHNVAGHGREMLRFGNLPNIIPIAMSGFRMPEAPGNAAGPSTAGGGRAPLEQDIINLGQGKTSMELVMERLEAQEKIAQQ</sequence>
<protein>
    <submittedName>
        <fullName evidence="1">Uncharacterized protein</fullName>
    </submittedName>
</protein>
<dbReference type="Proteomes" id="UP000027265">
    <property type="component" value="Unassembled WGS sequence"/>
</dbReference>
<dbReference type="HOGENOM" id="CLU_1390430_0_0_1"/>